<proteinExistence type="predicted"/>
<name>A0ABD2P811_9CUCU</name>
<comment type="caution">
    <text evidence="1">The sequence shown here is derived from an EMBL/GenBank/DDBJ whole genome shotgun (WGS) entry which is preliminary data.</text>
</comment>
<gene>
    <name evidence="1" type="ORF">HHI36_001356</name>
</gene>
<dbReference type="EMBL" id="JABFTP020000185">
    <property type="protein sequence ID" value="KAL3286868.1"/>
    <property type="molecule type" value="Genomic_DNA"/>
</dbReference>
<keyword evidence="2" id="KW-1185">Reference proteome</keyword>
<protein>
    <submittedName>
        <fullName evidence="1">Uncharacterized protein</fullName>
    </submittedName>
</protein>
<accession>A0ABD2P811</accession>
<evidence type="ECO:0000313" key="2">
    <source>
        <dbReference type="Proteomes" id="UP001516400"/>
    </source>
</evidence>
<dbReference type="AlphaFoldDB" id="A0ABD2P811"/>
<sequence>MACTSCDAEELGELSTCDQCTKDYCRSCSGILTATEWRTIILKKRTILFRCGTCLQNEIESSVQPGSPLVRAITQNIFDNLVTRLEGRLGTSIYKKRLTDIMKVYGLSLKVRDCTLITLNSQTMVDLLFTDNQNIGALVLKSPKWSDHDIMHFLTGGVSGHPKELVTKDSEIVRKSIKANSSN</sequence>
<dbReference type="Proteomes" id="UP001516400">
    <property type="component" value="Unassembled WGS sequence"/>
</dbReference>
<evidence type="ECO:0000313" key="1">
    <source>
        <dbReference type="EMBL" id="KAL3286868.1"/>
    </source>
</evidence>
<reference evidence="1 2" key="1">
    <citation type="journal article" date="2021" name="BMC Biol.">
        <title>Horizontally acquired antibacterial genes associated with adaptive radiation of ladybird beetles.</title>
        <authorList>
            <person name="Li H.S."/>
            <person name="Tang X.F."/>
            <person name="Huang Y.H."/>
            <person name="Xu Z.Y."/>
            <person name="Chen M.L."/>
            <person name="Du X.Y."/>
            <person name="Qiu B.Y."/>
            <person name="Chen P.T."/>
            <person name="Zhang W."/>
            <person name="Slipinski A."/>
            <person name="Escalona H.E."/>
            <person name="Waterhouse R.M."/>
            <person name="Zwick A."/>
            <person name="Pang H."/>
        </authorList>
    </citation>
    <scope>NUCLEOTIDE SEQUENCE [LARGE SCALE GENOMIC DNA]</scope>
    <source>
        <strain evidence="1">SYSU2018</strain>
    </source>
</reference>
<organism evidence="1 2">
    <name type="scientific">Cryptolaemus montrouzieri</name>
    <dbReference type="NCBI Taxonomy" id="559131"/>
    <lineage>
        <taxon>Eukaryota</taxon>
        <taxon>Metazoa</taxon>
        <taxon>Ecdysozoa</taxon>
        <taxon>Arthropoda</taxon>
        <taxon>Hexapoda</taxon>
        <taxon>Insecta</taxon>
        <taxon>Pterygota</taxon>
        <taxon>Neoptera</taxon>
        <taxon>Endopterygota</taxon>
        <taxon>Coleoptera</taxon>
        <taxon>Polyphaga</taxon>
        <taxon>Cucujiformia</taxon>
        <taxon>Coccinelloidea</taxon>
        <taxon>Coccinellidae</taxon>
        <taxon>Scymninae</taxon>
        <taxon>Scymnini</taxon>
        <taxon>Cryptolaemus</taxon>
    </lineage>
</organism>